<feature type="region of interest" description="Disordered" evidence="1">
    <location>
        <begin position="177"/>
        <end position="196"/>
    </location>
</feature>
<gene>
    <name evidence="2" type="ORF">TNCT_366211</name>
</gene>
<accession>A0A8X6FIM3</accession>
<evidence type="ECO:0000313" key="2">
    <source>
        <dbReference type="EMBL" id="GFQ80711.1"/>
    </source>
</evidence>
<dbReference type="EMBL" id="BMAO01002435">
    <property type="protein sequence ID" value="GFQ80711.1"/>
    <property type="molecule type" value="Genomic_DNA"/>
</dbReference>
<comment type="caution">
    <text evidence="2">The sequence shown here is derived from an EMBL/GenBank/DDBJ whole genome shotgun (WGS) entry which is preliminary data.</text>
</comment>
<dbReference type="Proteomes" id="UP000887116">
    <property type="component" value="Unassembled WGS sequence"/>
</dbReference>
<dbReference type="AlphaFoldDB" id="A0A8X6FIM3"/>
<name>A0A8X6FIM3_TRICU</name>
<organism evidence="2 3">
    <name type="scientific">Trichonephila clavata</name>
    <name type="common">Joro spider</name>
    <name type="synonym">Nephila clavata</name>
    <dbReference type="NCBI Taxonomy" id="2740835"/>
    <lineage>
        <taxon>Eukaryota</taxon>
        <taxon>Metazoa</taxon>
        <taxon>Ecdysozoa</taxon>
        <taxon>Arthropoda</taxon>
        <taxon>Chelicerata</taxon>
        <taxon>Arachnida</taxon>
        <taxon>Araneae</taxon>
        <taxon>Araneomorphae</taxon>
        <taxon>Entelegynae</taxon>
        <taxon>Araneoidea</taxon>
        <taxon>Nephilidae</taxon>
        <taxon>Trichonephila</taxon>
    </lineage>
</organism>
<proteinExistence type="predicted"/>
<sequence>MTPGCPTEMVGLFGLPLTDSPCGPGSRNVTPLTQEPDCKAYLCPSSTIPGSPLLLVMHKRAPRKFVRWAIPTEISNISCHHCGSVADNDNAYSSSYANCTHSKGTPFPEVVLSSELTRPPTGKSDTASLTFFLSPLRAMSQIAHAHVQPELVRHCLWLVLQSLDLCSPGSHDRQSCDSGYRNSPLKHSSRWDYPVSRGVDRDSAFAP</sequence>
<keyword evidence="3" id="KW-1185">Reference proteome</keyword>
<protein>
    <submittedName>
        <fullName evidence="2">Uncharacterized protein</fullName>
    </submittedName>
</protein>
<reference evidence="2" key="1">
    <citation type="submission" date="2020-07" db="EMBL/GenBank/DDBJ databases">
        <title>Multicomponent nature underlies the extraordinary mechanical properties of spider dragline silk.</title>
        <authorList>
            <person name="Kono N."/>
            <person name="Nakamura H."/>
            <person name="Mori M."/>
            <person name="Yoshida Y."/>
            <person name="Ohtoshi R."/>
            <person name="Malay A.D."/>
            <person name="Moran D.A.P."/>
            <person name="Tomita M."/>
            <person name="Numata K."/>
            <person name="Arakawa K."/>
        </authorList>
    </citation>
    <scope>NUCLEOTIDE SEQUENCE</scope>
</reference>
<evidence type="ECO:0000256" key="1">
    <source>
        <dbReference type="SAM" id="MobiDB-lite"/>
    </source>
</evidence>
<evidence type="ECO:0000313" key="3">
    <source>
        <dbReference type="Proteomes" id="UP000887116"/>
    </source>
</evidence>